<dbReference type="RefSeq" id="WP_144898216.1">
    <property type="nucleotide sequence ID" value="NZ_VLKN01000002.1"/>
</dbReference>
<proteinExistence type="predicted"/>
<dbReference type="CDD" id="cd09159">
    <property type="entry name" value="PLDc_ybhO_like_2"/>
    <property type="match status" value="1"/>
</dbReference>
<dbReference type="OrthoDB" id="9762009at2"/>
<evidence type="ECO:0000313" key="2">
    <source>
        <dbReference type="EMBL" id="TWI04524.1"/>
    </source>
</evidence>
<dbReference type="GO" id="GO:0016020">
    <property type="term" value="C:membrane"/>
    <property type="evidence" value="ECO:0007669"/>
    <property type="project" value="TreeGrafter"/>
</dbReference>
<keyword evidence="3" id="KW-1185">Reference proteome</keyword>
<dbReference type="InterPro" id="IPR025202">
    <property type="entry name" value="PLD-like_dom"/>
</dbReference>
<evidence type="ECO:0000313" key="3">
    <source>
        <dbReference type="Proteomes" id="UP000315167"/>
    </source>
</evidence>
<sequence length="421" mass="47678">MIWTLVATILLTVIAVFLALNFAKPEKELERKIEHRYAISDPQFRREMGVMMGPAIMSGNHVIDLQNGDGIFPSMLEAIAAAQDTITFETYIYWSGEIGQEFSDALSERSRAGVDVRVTIDWVGSIKMEQDLLDQMEAAGVHIERYRPLHWYNFRRMNNRTHRKLLVVDGKVAFTGGVGIADLWQGDAQDPAHWRDMHFRMEGPAVAQMQAAFNDNWIKITGEVLNGKDYFPALTPVGNMDAHLFISSPAGGSDSMHLMYLMSIAAAVQSIDLAASYFVPDALIEQALLAARKRGVRIRILVPGPHIDSEAVRLASKAGWGKLLQAGVEIHEYQPTMMHSKLLIIDREMVSVGSTNFDIRSFRLNDEASLNVYDREFAEHMTKVFEADLPQARRYTHAMWLQRPWKEKFLEKFVLPLKSQL</sequence>
<dbReference type="GO" id="GO:0032049">
    <property type="term" value="P:cardiolipin biosynthetic process"/>
    <property type="evidence" value="ECO:0007669"/>
    <property type="project" value="UniProtKB-ARBA"/>
</dbReference>
<feature type="domain" description="PLD phosphodiesterase" evidence="1">
    <location>
        <begin position="157"/>
        <end position="184"/>
    </location>
</feature>
<comment type="caution">
    <text evidence="2">The sequence shown here is derived from an EMBL/GenBank/DDBJ whole genome shotgun (WGS) entry which is preliminary data.</text>
</comment>
<dbReference type="PANTHER" id="PTHR21248:SF22">
    <property type="entry name" value="PHOSPHOLIPASE D"/>
    <property type="match status" value="1"/>
</dbReference>
<accession>A0A562LAN5</accession>
<gene>
    <name evidence="2" type="ORF">IP90_00657</name>
</gene>
<dbReference type="PROSITE" id="PS50035">
    <property type="entry name" value="PLD"/>
    <property type="match status" value="2"/>
</dbReference>
<feature type="domain" description="PLD phosphodiesterase" evidence="1">
    <location>
        <begin position="334"/>
        <end position="361"/>
    </location>
</feature>
<dbReference type="PANTHER" id="PTHR21248">
    <property type="entry name" value="CARDIOLIPIN SYNTHASE"/>
    <property type="match status" value="1"/>
</dbReference>
<name>A0A562LAN5_9GAMM</name>
<reference evidence="2 3" key="1">
    <citation type="journal article" date="2015" name="Stand. Genomic Sci.">
        <title>Genomic Encyclopedia of Bacterial and Archaeal Type Strains, Phase III: the genomes of soil and plant-associated and newly described type strains.</title>
        <authorList>
            <person name="Whitman W.B."/>
            <person name="Woyke T."/>
            <person name="Klenk H.P."/>
            <person name="Zhou Y."/>
            <person name="Lilburn T.G."/>
            <person name="Beck B.J."/>
            <person name="De Vos P."/>
            <person name="Vandamme P."/>
            <person name="Eisen J.A."/>
            <person name="Garrity G."/>
            <person name="Hugenholtz P."/>
            <person name="Kyrpides N.C."/>
        </authorList>
    </citation>
    <scope>NUCLEOTIDE SEQUENCE [LARGE SCALE GENOMIC DNA]</scope>
    <source>
        <strain evidence="2 3">CGMCC 1.10821</strain>
    </source>
</reference>
<dbReference type="Proteomes" id="UP000315167">
    <property type="component" value="Unassembled WGS sequence"/>
</dbReference>
<dbReference type="Gene3D" id="3.30.870.10">
    <property type="entry name" value="Endonuclease Chain A"/>
    <property type="match status" value="2"/>
</dbReference>
<dbReference type="EMBL" id="VLKN01000002">
    <property type="protein sequence ID" value="TWI04524.1"/>
    <property type="molecule type" value="Genomic_DNA"/>
</dbReference>
<dbReference type="SUPFAM" id="SSF56024">
    <property type="entry name" value="Phospholipase D/nuclease"/>
    <property type="match status" value="2"/>
</dbReference>
<dbReference type="InterPro" id="IPR001736">
    <property type="entry name" value="PLipase_D/transphosphatidylase"/>
</dbReference>
<dbReference type="AlphaFoldDB" id="A0A562LAN5"/>
<protein>
    <submittedName>
        <fullName evidence="2">Cardiolipin synthase</fullName>
    </submittedName>
</protein>
<dbReference type="SMART" id="SM00155">
    <property type="entry name" value="PLDc"/>
    <property type="match status" value="2"/>
</dbReference>
<dbReference type="Pfam" id="PF13091">
    <property type="entry name" value="PLDc_2"/>
    <property type="match status" value="2"/>
</dbReference>
<evidence type="ECO:0000259" key="1">
    <source>
        <dbReference type="PROSITE" id="PS50035"/>
    </source>
</evidence>
<dbReference type="CDD" id="cd09110">
    <property type="entry name" value="PLDc_CLS_1"/>
    <property type="match status" value="1"/>
</dbReference>
<dbReference type="GO" id="GO:0008808">
    <property type="term" value="F:cardiolipin synthase activity"/>
    <property type="evidence" value="ECO:0007669"/>
    <property type="project" value="TreeGrafter"/>
</dbReference>
<organism evidence="2 3">
    <name type="scientific">Luteimonas cucumeris</name>
    <dbReference type="NCBI Taxonomy" id="985012"/>
    <lineage>
        <taxon>Bacteria</taxon>
        <taxon>Pseudomonadati</taxon>
        <taxon>Pseudomonadota</taxon>
        <taxon>Gammaproteobacteria</taxon>
        <taxon>Lysobacterales</taxon>
        <taxon>Lysobacteraceae</taxon>
        <taxon>Luteimonas</taxon>
    </lineage>
</organism>